<dbReference type="AlphaFoldDB" id="A0A2H3FP81"/>
<sequence length="176" mass="19862">MNQPRRPICMDDSQTCIRLAARIGNMRTLLPNRTYLYLPALLSPRCRRNHFSISPYLTNNHYNQQGSKSLSFKHPSLYKTMDLEDAEISAGVRTLAIRDKDSNIIDICIIDTSTKSSSYDEALAEALREKTQSKSLSLDCSYGGTLVALNFDEAHLSSKVFKALREYGFSPSYKPV</sequence>
<reference evidence="1 2" key="2">
    <citation type="journal article" date="2017" name="Sci. Rep.">
        <title>A mobile pathogenicity chromosome in Fusarium oxysporum for infection of multiple cucurbit species.</title>
        <authorList>
            <person name="van Dam P."/>
            <person name="Fokkens L."/>
            <person name="Ayukawa Y."/>
            <person name="van der Gragt M."/>
            <person name="Ter Horst A."/>
            <person name="Brankovics B."/>
            <person name="Houterman P.M."/>
            <person name="Arie T."/>
            <person name="Rep M."/>
        </authorList>
    </citation>
    <scope>NUCLEOTIDE SEQUENCE [LARGE SCALE GENOMIC DNA]</scope>
    <source>
        <strain evidence="1 2">Forc016</strain>
    </source>
</reference>
<organism evidence="1 2">
    <name type="scientific">Fusarium oxysporum f. sp. radicis-cucumerinum</name>
    <dbReference type="NCBI Taxonomy" id="327505"/>
    <lineage>
        <taxon>Eukaryota</taxon>
        <taxon>Fungi</taxon>
        <taxon>Dikarya</taxon>
        <taxon>Ascomycota</taxon>
        <taxon>Pezizomycotina</taxon>
        <taxon>Sordariomycetes</taxon>
        <taxon>Hypocreomycetidae</taxon>
        <taxon>Hypocreales</taxon>
        <taxon>Nectriaceae</taxon>
        <taxon>Fusarium</taxon>
        <taxon>Fusarium oxysporum species complex</taxon>
    </lineage>
</organism>
<dbReference type="EMBL" id="MABQ02000013">
    <property type="protein sequence ID" value="PCD21427.1"/>
    <property type="molecule type" value="Genomic_DNA"/>
</dbReference>
<evidence type="ECO:0000313" key="1">
    <source>
        <dbReference type="EMBL" id="PCD21427.1"/>
    </source>
</evidence>
<reference evidence="1 2" key="1">
    <citation type="journal article" date="2016" name="Environ. Microbiol.">
        <title>Effector profiles distinguish formae speciales of Fusarium oxysporum.</title>
        <authorList>
            <person name="van Dam P."/>
            <person name="Fokkens L."/>
            <person name="Schmidt S.M."/>
            <person name="Linmans J.H."/>
            <person name="Kistler H.C."/>
            <person name="Ma L.J."/>
            <person name="Rep M."/>
        </authorList>
    </citation>
    <scope>NUCLEOTIDE SEQUENCE [LARGE SCALE GENOMIC DNA]</scope>
    <source>
        <strain evidence="1 2">Forc016</strain>
    </source>
</reference>
<proteinExistence type="predicted"/>
<dbReference type="Proteomes" id="UP000219602">
    <property type="component" value="Unassembled WGS sequence"/>
</dbReference>
<evidence type="ECO:0000313" key="2">
    <source>
        <dbReference type="Proteomes" id="UP000219602"/>
    </source>
</evidence>
<protein>
    <submittedName>
        <fullName evidence="1">Uncharacterized protein</fullName>
    </submittedName>
</protein>
<accession>A0A2H3FP81</accession>
<name>A0A2H3FP81_FUSOX</name>
<comment type="caution">
    <text evidence="1">The sequence shown here is derived from an EMBL/GenBank/DDBJ whole genome shotgun (WGS) entry which is preliminary data.</text>
</comment>
<gene>
    <name evidence="1" type="ORF">AU210_016390</name>
</gene>